<proteinExistence type="predicted"/>
<dbReference type="Proteomes" id="UP000429607">
    <property type="component" value="Unassembled WGS sequence"/>
</dbReference>
<evidence type="ECO:0000313" key="3">
    <source>
        <dbReference type="Proteomes" id="UP000429607"/>
    </source>
</evidence>
<dbReference type="EMBL" id="QXFT01002453">
    <property type="protein sequence ID" value="KAE9298055.1"/>
    <property type="molecule type" value="Genomic_DNA"/>
</dbReference>
<comment type="caution">
    <text evidence="2">The sequence shown here is derived from an EMBL/GenBank/DDBJ whole genome shotgun (WGS) entry which is preliminary data.</text>
</comment>
<evidence type="ECO:0000313" key="4">
    <source>
        <dbReference type="Proteomes" id="UP000434957"/>
    </source>
</evidence>
<protein>
    <recommendedName>
        <fullName evidence="5">GAG-pre-integrase domain-containing protein</fullName>
    </recommendedName>
</protein>
<accession>A0A6A4D2F8</accession>
<gene>
    <name evidence="1" type="ORF">PR001_g22353</name>
    <name evidence="2" type="ORF">PR003_g23346</name>
</gene>
<reference evidence="2 4" key="1">
    <citation type="submission" date="2018-08" db="EMBL/GenBank/DDBJ databases">
        <title>Genomic investigation of the strawberry pathogen Phytophthora fragariae indicates pathogenicity is determined by transcriptional variation in three key races.</title>
        <authorList>
            <person name="Adams T.M."/>
            <person name="Armitage A.D."/>
            <person name="Sobczyk M.K."/>
            <person name="Bates H.J."/>
            <person name="Dunwell J.M."/>
            <person name="Nellist C.F."/>
            <person name="Harrison R.J."/>
        </authorList>
    </citation>
    <scope>NUCLEOTIDE SEQUENCE [LARGE SCALE GENOMIC DNA]</scope>
    <source>
        <strain evidence="1 3">SCRP249</strain>
        <strain evidence="2 4">SCRP333</strain>
    </source>
</reference>
<evidence type="ECO:0008006" key="5">
    <source>
        <dbReference type="Google" id="ProtNLM"/>
    </source>
</evidence>
<sequence>MQSVHSITPNLASRIAGVGTVAIVTEVDGEQIVVYIDDVFYIPGAEFGLFSPGFARDQGFEFAVDPATMDFHASFEGRTVMVAMQHDATWGFRVTHPSTPSNLNLGPERRAVCNYTMAEWVAPLSLWHESLVTRAHNMVDKRLVRGMMLTQRPLDTCDACHLAKQKKSKRRKKLDRALKRPNQVVYADRLIPIEVVSFVVLSIYPEP</sequence>
<evidence type="ECO:0000313" key="1">
    <source>
        <dbReference type="EMBL" id="KAE8987347.1"/>
    </source>
</evidence>
<organism evidence="2 4">
    <name type="scientific">Phytophthora rubi</name>
    <dbReference type="NCBI Taxonomy" id="129364"/>
    <lineage>
        <taxon>Eukaryota</taxon>
        <taxon>Sar</taxon>
        <taxon>Stramenopiles</taxon>
        <taxon>Oomycota</taxon>
        <taxon>Peronosporomycetes</taxon>
        <taxon>Peronosporales</taxon>
        <taxon>Peronosporaceae</taxon>
        <taxon>Phytophthora</taxon>
    </lineage>
</organism>
<dbReference type="EMBL" id="QXFV01002474">
    <property type="protein sequence ID" value="KAE8987347.1"/>
    <property type="molecule type" value="Genomic_DNA"/>
</dbReference>
<dbReference type="AlphaFoldDB" id="A0A6A4D2F8"/>
<keyword evidence="4" id="KW-1185">Reference proteome</keyword>
<evidence type="ECO:0000313" key="2">
    <source>
        <dbReference type="EMBL" id="KAE9298055.1"/>
    </source>
</evidence>
<dbReference type="Proteomes" id="UP000434957">
    <property type="component" value="Unassembled WGS sequence"/>
</dbReference>
<name>A0A6A4D2F8_9STRA</name>